<evidence type="ECO:0000313" key="2">
    <source>
        <dbReference type="Proteomes" id="UP000505210"/>
    </source>
</evidence>
<organism evidence="1 2">
    <name type="scientific">Thermoleptolyngbya sichuanensis A183</name>
    <dbReference type="NCBI Taxonomy" id="2737172"/>
    <lineage>
        <taxon>Bacteria</taxon>
        <taxon>Bacillati</taxon>
        <taxon>Cyanobacteriota</taxon>
        <taxon>Cyanophyceae</taxon>
        <taxon>Oculatellales</taxon>
        <taxon>Oculatellaceae</taxon>
        <taxon>Thermoleptolyngbya</taxon>
        <taxon>Thermoleptolyngbya sichuanensis</taxon>
    </lineage>
</organism>
<sequence length="155" mass="17417">MIDPLSIPAGTILAYALPKLLDASLEKVGELLTEEAINQARQKGQALRQAILRRLNPEKQRQLEQAMAAAETSPDQRQKLEGWLERMMQQHPDFAEELRKLAQEIHQIINIDKVQGRNVQQVFGGQGLQVNDPNQPVFQIQGNPIFNLGNQPPTP</sequence>
<accession>A0A6M8BDB8</accession>
<name>A0A6M8BDB8_9CYAN</name>
<dbReference type="Proteomes" id="UP000505210">
    <property type="component" value="Chromosome"/>
</dbReference>
<dbReference type="KEGG" id="theu:HPC62_08675"/>
<dbReference type="AlphaFoldDB" id="A0A6M8BDB8"/>
<evidence type="ECO:0000313" key="1">
    <source>
        <dbReference type="EMBL" id="QKD82250.1"/>
    </source>
</evidence>
<proteinExistence type="predicted"/>
<gene>
    <name evidence="1" type="ORF">HPC62_08675</name>
</gene>
<reference evidence="1 2" key="1">
    <citation type="submission" date="2020-05" db="EMBL/GenBank/DDBJ databases">
        <title>Complete genome sequence of of a novel Thermoleptolyngbya strain isolated from hot springs of Ganzi, Sichuan China.</title>
        <authorList>
            <person name="Tang J."/>
            <person name="Daroch M."/>
            <person name="Li L."/>
            <person name="Waleron K."/>
            <person name="Waleron M."/>
            <person name="Waleron M."/>
        </authorList>
    </citation>
    <scope>NUCLEOTIDE SEQUENCE [LARGE SCALE GENOMIC DNA]</scope>
    <source>
        <strain evidence="1 2">PKUAC-SCTA183</strain>
    </source>
</reference>
<keyword evidence="2" id="KW-1185">Reference proteome</keyword>
<dbReference type="EMBL" id="CP053661">
    <property type="protein sequence ID" value="QKD82250.1"/>
    <property type="molecule type" value="Genomic_DNA"/>
</dbReference>
<dbReference type="RefSeq" id="WP_172354871.1">
    <property type="nucleotide sequence ID" value="NZ_CP053661.1"/>
</dbReference>
<protein>
    <submittedName>
        <fullName evidence="1">Uncharacterized protein</fullName>
    </submittedName>
</protein>